<dbReference type="SUPFAM" id="SSF53955">
    <property type="entry name" value="Lysozyme-like"/>
    <property type="match status" value="1"/>
</dbReference>
<protein>
    <submittedName>
        <fullName evidence="4">Chitinase class I</fullName>
    </submittedName>
</protein>
<dbReference type="Gene3D" id="1.10.530.10">
    <property type="match status" value="1"/>
</dbReference>
<dbReference type="Proteomes" id="UP000748531">
    <property type="component" value="Unassembled WGS sequence"/>
</dbReference>
<dbReference type="GO" id="GO:0016998">
    <property type="term" value="P:cell wall macromolecule catabolic process"/>
    <property type="evidence" value="ECO:0007669"/>
    <property type="project" value="InterPro"/>
</dbReference>
<dbReference type="GO" id="GO:0004568">
    <property type="term" value="F:chitinase activity"/>
    <property type="evidence" value="ECO:0007669"/>
    <property type="project" value="InterPro"/>
</dbReference>
<sequence>MYCVQLITEQQWDELFPERWGVGELWKREYRQLPFYQREIEVDYYSHENFIRALHRMDALYCNKLLARPGLTTTERLRARAALLALMSQETCNGDHALYYREELTHERYEGGPIELYRDVGDRTNYRCSSRPVFHSKCAYRPGEVRFPVQSYHGRGPGQLTGAADYGMLSEFVFGNPDKLLQNPDILLEDGVLGFMSVIWIWMTKILSKHCPHRAMYWDLSSDFSWGFGNTIMAMNKYVKTCTDYRHDHDAVDQEVVQRMYFYRKYACYFGVPVGT</sequence>
<proteinExistence type="predicted"/>
<organism evidence="4 5">
    <name type="scientific">Paragonimus heterotremus</name>
    <dbReference type="NCBI Taxonomy" id="100268"/>
    <lineage>
        <taxon>Eukaryota</taxon>
        <taxon>Metazoa</taxon>
        <taxon>Spiralia</taxon>
        <taxon>Lophotrochozoa</taxon>
        <taxon>Platyhelminthes</taxon>
        <taxon>Trematoda</taxon>
        <taxon>Digenea</taxon>
        <taxon>Plagiorchiida</taxon>
        <taxon>Troglotremata</taxon>
        <taxon>Troglotrematidae</taxon>
        <taxon>Paragonimus</taxon>
    </lineage>
</organism>
<dbReference type="OrthoDB" id="5985073at2759"/>
<comment type="caution">
    <text evidence="4">The sequence shown here is derived from an EMBL/GenBank/DDBJ whole genome shotgun (WGS) entry which is preliminary data.</text>
</comment>
<evidence type="ECO:0000313" key="4">
    <source>
        <dbReference type="EMBL" id="KAF5405390.1"/>
    </source>
</evidence>
<dbReference type="Gene3D" id="3.30.20.10">
    <property type="entry name" value="Endochitinase, domain 2"/>
    <property type="match status" value="1"/>
</dbReference>
<feature type="domain" description="Glycoside hydrolase family 19 catalytic" evidence="3">
    <location>
        <begin position="148"/>
        <end position="275"/>
    </location>
</feature>
<evidence type="ECO:0000256" key="1">
    <source>
        <dbReference type="ARBA" id="ARBA00022821"/>
    </source>
</evidence>
<keyword evidence="1" id="KW-0611">Plant defense</keyword>
<keyword evidence="5" id="KW-1185">Reference proteome</keyword>
<evidence type="ECO:0000313" key="5">
    <source>
        <dbReference type="Proteomes" id="UP000748531"/>
    </source>
</evidence>
<evidence type="ECO:0000256" key="2">
    <source>
        <dbReference type="ARBA" id="ARBA00023157"/>
    </source>
</evidence>
<dbReference type="Pfam" id="PF00182">
    <property type="entry name" value="Glyco_hydro_19"/>
    <property type="match status" value="1"/>
</dbReference>
<dbReference type="AlphaFoldDB" id="A0A8J4SU85"/>
<evidence type="ECO:0000259" key="3">
    <source>
        <dbReference type="Pfam" id="PF00182"/>
    </source>
</evidence>
<gene>
    <name evidence="4" type="ORF">PHET_01110</name>
</gene>
<name>A0A8J4SU85_9TREM</name>
<dbReference type="GO" id="GO:0006032">
    <property type="term" value="P:chitin catabolic process"/>
    <property type="evidence" value="ECO:0007669"/>
    <property type="project" value="InterPro"/>
</dbReference>
<dbReference type="GO" id="GO:0006952">
    <property type="term" value="P:defense response"/>
    <property type="evidence" value="ECO:0007669"/>
    <property type="project" value="UniProtKB-KW"/>
</dbReference>
<accession>A0A8J4SU85</accession>
<dbReference type="PANTHER" id="PTHR22595:SF79">
    <property type="entry name" value="CHITINASE 12"/>
    <property type="match status" value="1"/>
</dbReference>
<dbReference type="InterPro" id="IPR023346">
    <property type="entry name" value="Lysozyme-like_dom_sf"/>
</dbReference>
<dbReference type="EMBL" id="LUCH01000345">
    <property type="protein sequence ID" value="KAF5405390.1"/>
    <property type="molecule type" value="Genomic_DNA"/>
</dbReference>
<dbReference type="PANTHER" id="PTHR22595">
    <property type="entry name" value="CHITINASE-RELATED"/>
    <property type="match status" value="1"/>
</dbReference>
<reference evidence="4" key="1">
    <citation type="submission" date="2019-05" db="EMBL/GenBank/DDBJ databases">
        <title>Annotation for the trematode Paragonimus heterotremus.</title>
        <authorList>
            <person name="Choi Y.-J."/>
        </authorList>
    </citation>
    <scope>NUCLEOTIDE SEQUENCE</scope>
    <source>
        <strain evidence="4">LC</strain>
    </source>
</reference>
<dbReference type="InterPro" id="IPR000726">
    <property type="entry name" value="Glyco_hydro_19_cat"/>
</dbReference>
<dbReference type="CDD" id="cd00325">
    <property type="entry name" value="chitinase_GH19"/>
    <property type="match status" value="1"/>
</dbReference>
<keyword evidence="2" id="KW-1015">Disulfide bond</keyword>